<dbReference type="AlphaFoldDB" id="A0A1W0D3W8"/>
<dbReference type="PANTHER" id="PTHR21225">
    <property type="entry name" value="PHOSPHO-2-DEHYDRO-3-DEOXYHEPTONATE ALDOLASE DAHP SYNTHETASE"/>
    <property type="match status" value="1"/>
</dbReference>
<evidence type="ECO:0000313" key="7">
    <source>
        <dbReference type="EMBL" id="OQS41633.1"/>
    </source>
</evidence>
<gene>
    <name evidence="7" type="ORF">B0T45_07815</name>
</gene>
<evidence type="ECO:0000313" key="8">
    <source>
        <dbReference type="Proteomes" id="UP000192721"/>
    </source>
</evidence>
<reference evidence="7 8" key="1">
    <citation type="submission" date="2017-02" db="EMBL/GenBank/DDBJ databases">
        <title>Chromobacterium haemolyticum H5244.</title>
        <authorList>
            <person name="Gulvik C.A."/>
        </authorList>
    </citation>
    <scope>NUCLEOTIDE SEQUENCE [LARGE SCALE GENOMIC DNA]</scope>
    <source>
        <strain evidence="7 8">H5244</strain>
    </source>
</reference>
<protein>
    <recommendedName>
        <fullName evidence="5">3-deoxy-D-arabino-heptulosonate 7-phosphate synthase</fullName>
    </recommendedName>
    <alternativeName>
        <fullName evidence="4">DAHP synthase</fullName>
    </alternativeName>
    <alternativeName>
        <fullName evidence="3">Phospho-2-keto-3-deoxyheptonate aldolase</fullName>
    </alternativeName>
</protein>
<comment type="pathway">
    <text evidence="2">Metabolic intermediate biosynthesis; chorismate biosynthesis; chorismate from D-erythrose 4-phosphate and phosphoenolpyruvate: step 1/7.</text>
</comment>
<comment type="function">
    <text evidence="1">Stereospecific condensation of phosphoenolpyruvate (PEP) and D-erythrose-4-phosphate (E4P) giving rise to 3-deoxy-D-arabino-heptulosonate-7-phosphate (DAHP).</text>
</comment>
<dbReference type="InterPro" id="IPR013785">
    <property type="entry name" value="Aldolase_TIM"/>
</dbReference>
<organism evidence="7 8">
    <name type="scientific">Chromobacterium haemolyticum</name>
    <dbReference type="NCBI Taxonomy" id="394935"/>
    <lineage>
        <taxon>Bacteria</taxon>
        <taxon>Pseudomonadati</taxon>
        <taxon>Pseudomonadota</taxon>
        <taxon>Betaproteobacteria</taxon>
        <taxon>Neisseriales</taxon>
        <taxon>Chromobacteriaceae</taxon>
        <taxon>Chromobacterium</taxon>
    </lineage>
</organism>
<evidence type="ECO:0000256" key="3">
    <source>
        <dbReference type="ARBA" id="ARBA00031111"/>
    </source>
</evidence>
<dbReference type="GO" id="GO:0009073">
    <property type="term" value="P:aromatic amino acid family biosynthetic process"/>
    <property type="evidence" value="ECO:0007669"/>
    <property type="project" value="InterPro"/>
</dbReference>
<dbReference type="SUPFAM" id="SSF51569">
    <property type="entry name" value="Aldolase"/>
    <property type="match status" value="1"/>
</dbReference>
<dbReference type="InterPro" id="IPR006219">
    <property type="entry name" value="DAHP_synth_1"/>
</dbReference>
<dbReference type="Proteomes" id="UP000192721">
    <property type="component" value="Unassembled WGS sequence"/>
</dbReference>
<sequence>MYSEGSDSMDGVPDSAQAAEPMSLRRLPSPRELMADAMADDRARETVTRGRRAAQAALAGTGSRRLLLLRLPLPALLEQAGQLAAWQLREGGWSVLVQPLAGATTGRGRQALLEQRRVYLQCLAAGVPLAHVLIQLNEMAYLSDLVSAALLPPTVIESQIHRELASALPCPVLLEPGDADKLQIARDARQAVAASHRFPMLLSEGRVGLVESAGNPDGAVLLGPGMAAGDAPHLLAFDDAPERGEDWAPACGGLTLTASSVTAAQRRFERWRTSDLLATAG</sequence>
<accession>A0A1W0D3W8</accession>
<dbReference type="Gene3D" id="3.20.20.70">
    <property type="entry name" value="Aldolase class I"/>
    <property type="match status" value="1"/>
</dbReference>
<proteinExistence type="predicted"/>
<comment type="caution">
    <text evidence="7">The sequence shown here is derived from an EMBL/GenBank/DDBJ whole genome shotgun (WGS) entry which is preliminary data.</text>
</comment>
<dbReference type="PANTHER" id="PTHR21225:SF12">
    <property type="entry name" value="PHOSPHO-2-DEHYDRO-3-DEOXYHEPTONATE ALDOLASE, TYROSINE-INHIBITED"/>
    <property type="match status" value="1"/>
</dbReference>
<evidence type="ECO:0000256" key="2">
    <source>
        <dbReference type="ARBA" id="ARBA00004688"/>
    </source>
</evidence>
<dbReference type="GO" id="GO:0003849">
    <property type="term" value="F:3-deoxy-7-phosphoheptulonate synthase activity"/>
    <property type="evidence" value="ECO:0007669"/>
    <property type="project" value="InterPro"/>
</dbReference>
<evidence type="ECO:0000256" key="6">
    <source>
        <dbReference type="SAM" id="MobiDB-lite"/>
    </source>
</evidence>
<name>A0A1W0D3W8_9NEIS</name>
<dbReference type="GO" id="GO:0005737">
    <property type="term" value="C:cytoplasm"/>
    <property type="evidence" value="ECO:0007669"/>
    <property type="project" value="TreeGrafter"/>
</dbReference>
<evidence type="ECO:0000256" key="1">
    <source>
        <dbReference type="ARBA" id="ARBA00003726"/>
    </source>
</evidence>
<evidence type="ECO:0000256" key="5">
    <source>
        <dbReference type="ARBA" id="ARBA00032193"/>
    </source>
</evidence>
<dbReference type="EMBL" id="MUKV01000007">
    <property type="protein sequence ID" value="OQS41633.1"/>
    <property type="molecule type" value="Genomic_DNA"/>
</dbReference>
<feature type="region of interest" description="Disordered" evidence="6">
    <location>
        <begin position="1"/>
        <end position="31"/>
    </location>
</feature>
<evidence type="ECO:0000256" key="4">
    <source>
        <dbReference type="ARBA" id="ARBA00031349"/>
    </source>
</evidence>